<dbReference type="InterPro" id="IPR024654">
    <property type="entry name" value="Calcineurin-like_PHP_lpxH"/>
</dbReference>
<dbReference type="InterPro" id="IPR000979">
    <property type="entry name" value="Phosphodiesterase_MJ0936/Vps29"/>
</dbReference>
<comment type="caution">
    <text evidence="4">The sequence shown here is derived from an EMBL/GenBank/DDBJ whole genome shotgun (WGS) entry which is preliminary data.</text>
</comment>
<keyword evidence="2" id="KW-0479">Metal-binding</keyword>
<evidence type="ECO:0000256" key="1">
    <source>
        <dbReference type="ARBA" id="ARBA00008950"/>
    </source>
</evidence>
<dbReference type="PANTHER" id="PTHR43165:SF1">
    <property type="entry name" value="PHOSPHODIESTERASE MJ0936"/>
    <property type="match status" value="1"/>
</dbReference>
<dbReference type="EC" id="3.1.4.-" evidence="2"/>
<feature type="domain" description="Calcineurin-like phosphoesterase" evidence="3">
    <location>
        <begin position="3"/>
        <end position="60"/>
    </location>
</feature>
<dbReference type="GO" id="GO:0046872">
    <property type="term" value="F:metal ion binding"/>
    <property type="evidence" value="ECO:0007669"/>
    <property type="project" value="UniProtKB-KW"/>
</dbReference>
<dbReference type="SUPFAM" id="SSF56300">
    <property type="entry name" value="Metallo-dependent phosphatases"/>
    <property type="match status" value="1"/>
</dbReference>
<evidence type="ECO:0000313" key="4">
    <source>
        <dbReference type="EMBL" id="HHF08843.1"/>
    </source>
</evidence>
<dbReference type="Pfam" id="PF12850">
    <property type="entry name" value="Metallophos_2"/>
    <property type="match status" value="1"/>
</dbReference>
<dbReference type="NCBIfam" id="TIGR00040">
    <property type="entry name" value="yfcE"/>
    <property type="match status" value="1"/>
</dbReference>
<evidence type="ECO:0000259" key="3">
    <source>
        <dbReference type="Pfam" id="PF12850"/>
    </source>
</evidence>
<gene>
    <name evidence="4" type="ORF">ENL26_03650</name>
</gene>
<comment type="cofactor">
    <cofactor evidence="2">
        <name>a divalent metal cation</name>
        <dbReference type="ChEBI" id="CHEBI:60240"/>
    </cofactor>
</comment>
<dbReference type="Gene3D" id="3.60.21.10">
    <property type="match status" value="1"/>
</dbReference>
<evidence type="ECO:0000256" key="2">
    <source>
        <dbReference type="RuleBase" id="RU362039"/>
    </source>
</evidence>
<accession>A0A7C5E022</accession>
<dbReference type="AlphaFoldDB" id="A0A7C5E022"/>
<name>A0A7C5E022_9BACT</name>
<organism evidence="4">
    <name type="scientific">Kosmotoga arenicorallina</name>
    <dbReference type="NCBI Taxonomy" id="688066"/>
    <lineage>
        <taxon>Bacteria</taxon>
        <taxon>Thermotogati</taxon>
        <taxon>Thermotogota</taxon>
        <taxon>Thermotogae</taxon>
        <taxon>Kosmotogales</taxon>
        <taxon>Kosmotogaceae</taxon>
        <taxon>Kosmotoga</taxon>
    </lineage>
</organism>
<protein>
    <recommendedName>
        <fullName evidence="2">Phosphoesterase</fullName>
        <ecNumber evidence="2">3.1.4.-</ecNumber>
    </recommendedName>
</protein>
<comment type="similarity">
    <text evidence="1 2">Belongs to the metallophosphoesterase superfamily. YfcE family.</text>
</comment>
<dbReference type="EMBL" id="DRTH01000218">
    <property type="protein sequence ID" value="HHF08843.1"/>
    <property type="molecule type" value="Genomic_DNA"/>
</dbReference>
<dbReference type="GO" id="GO:0016787">
    <property type="term" value="F:hydrolase activity"/>
    <property type="evidence" value="ECO:0007669"/>
    <property type="project" value="UniProtKB-UniRule"/>
</dbReference>
<reference evidence="4" key="1">
    <citation type="journal article" date="2020" name="mSystems">
        <title>Genome- and Community-Level Interaction Insights into Carbon Utilization and Element Cycling Functions of Hydrothermarchaeota in Hydrothermal Sediment.</title>
        <authorList>
            <person name="Zhou Z."/>
            <person name="Liu Y."/>
            <person name="Xu W."/>
            <person name="Pan J."/>
            <person name="Luo Z.H."/>
            <person name="Li M."/>
        </authorList>
    </citation>
    <scope>NUCLEOTIDE SEQUENCE [LARGE SCALE GENOMIC DNA]</scope>
    <source>
        <strain evidence="4">HyVt-80</strain>
    </source>
</reference>
<dbReference type="PANTHER" id="PTHR43165">
    <property type="entry name" value="METALLOPHOSPHOESTERASE"/>
    <property type="match status" value="1"/>
</dbReference>
<sequence>MWMVISDTHDNMENTKKAIELAKSNNVDTIFHCGDIVSPFTARLLTDFQGSVFVVTGNNDGEKIMLKEILGNSLFTKPVVI</sequence>
<dbReference type="InterPro" id="IPR053193">
    <property type="entry name" value="MetalloPDE_YfcE-like"/>
</dbReference>
<dbReference type="Proteomes" id="UP000886129">
    <property type="component" value="Unassembled WGS sequence"/>
</dbReference>
<proteinExistence type="inferred from homology"/>
<dbReference type="InterPro" id="IPR029052">
    <property type="entry name" value="Metallo-depent_PP-like"/>
</dbReference>
<feature type="non-terminal residue" evidence="4">
    <location>
        <position position="81"/>
    </location>
</feature>